<proteinExistence type="predicted"/>
<name>A0AA88GJF9_NAELO</name>
<organism evidence="1 2">
    <name type="scientific">Naegleria lovaniensis</name>
    <name type="common">Amoeba</name>
    <dbReference type="NCBI Taxonomy" id="51637"/>
    <lineage>
        <taxon>Eukaryota</taxon>
        <taxon>Discoba</taxon>
        <taxon>Heterolobosea</taxon>
        <taxon>Tetramitia</taxon>
        <taxon>Eutetramitia</taxon>
        <taxon>Vahlkampfiidae</taxon>
        <taxon>Naegleria</taxon>
    </lineage>
</organism>
<dbReference type="Gene3D" id="1.25.40.10">
    <property type="entry name" value="Tetratricopeptide repeat domain"/>
    <property type="match status" value="1"/>
</dbReference>
<accession>A0AA88GJF9</accession>
<protein>
    <submittedName>
        <fullName evidence="1">Uncharacterized protein</fullName>
    </submittedName>
</protein>
<dbReference type="RefSeq" id="XP_044545563.1">
    <property type="nucleotide sequence ID" value="XM_044698521.1"/>
</dbReference>
<dbReference type="EMBL" id="PYSW02000034">
    <property type="protein sequence ID" value="KAG2378301.1"/>
    <property type="molecule type" value="Genomic_DNA"/>
</dbReference>
<keyword evidence="2" id="KW-1185">Reference proteome</keyword>
<gene>
    <name evidence="1" type="ORF">C9374_008444</name>
</gene>
<evidence type="ECO:0000313" key="1">
    <source>
        <dbReference type="EMBL" id="KAG2378301.1"/>
    </source>
</evidence>
<dbReference type="InterPro" id="IPR011990">
    <property type="entry name" value="TPR-like_helical_dom_sf"/>
</dbReference>
<reference evidence="1 2" key="1">
    <citation type="journal article" date="2018" name="BMC Genomics">
        <title>The genome of Naegleria lovaniensis, the basis for a comparative approach to unravel pathogenicity factors of the human pathogenic amoeba N. fowleri.</title>
        <authorList>
            <person name="Liechti N."/>
            <person name="Schurch N."/>
            <person name="Bruggmann R."/>
            <person name="Wittwer M."/>
        </authorList>
    </citation>
    <scope>NUCLEOTIDE SEQUENCE [LARGE SCALE GENOMIC DNA]</scope>
    <source>
        <strain evidence="1 2">ATCC 30569</strain>
    </source>
</reference>
<dbReference type="AlphaFoldDB" id="A0AA88GJF9"/>
<comment type="caution">
    <text evidence="1">The sequence shown here is derived from an EMBL/GenBank/DDBJ whole genome shotgun (WGS) entry which is preliminary data.</text>
</comment>
<dbReference type="GeneID" id="68100898"/>
<dbReference type="Proteomes" id="UP000816034">
    <property type="component" value="Unassembled WGS sequence"/>
</dbReference>
<sequence>MYHRSVSSLALRAPPSILLRWMTQACLASGSGKDCSQELYGSKFLQVLQLGIPYNHHRNYGSAAATESSIDDLKHGVFIPETYIKYDSIFSTYNTKLKEELPPEKFLETSAWLSDFLKRSKDDEEYDLEFVRILRRILILKEKKDYYAIRKVFHTQFLPIFSENKHKIMEKMKYEIENKMKNMRRLPRIHYVIFNEYLNALSKSHQSRKISVTLQRMENHSPFLPTPMHVITALQGLIDDPSKTFEAATLLERYKNRFNNETGRYVQACLYVLHGLDQSGSFNEAVSKTAQDCHKSKELTMAEHLIQKFLSKIDDPGFPFFARTKEKLITAMIGYYAVIGDKEQVHRYMSKLSNLDSKFYLTILKQLYLNGKSYETLVEYIKQIPSHLRNDYHYGYLIRACADQREFKKAREAFYKSPRSGSSINLYSQIYLENQGKESVMEALTIYDEMLKHQRENKTSRPPHNGEATLYLMKILDQGGFNSQLETFFESLHTPSVPHWLLMARYYAKHGKVDKLLQAKAAIKAIRPLQENII</sequence>
<evidence type="ECO:0000313" key="2">
    <source>
        <dbReference type="Proteomes" id="UP000816034"/>
    </source>
</evidence>